<dbReference type="PANTHER" id="PTHR34502:SF5">
    <property type="entry name" value="DUF6594 DOMAIN-CONTAINING PROTEIN"/>
    <property type="match status" value="1"/>
</dbReference>
<keyword evidence="4" id="KW-1185">Reference proteome</keyword>
<gene>
    <name evidence="3" type="ORF">MGU_10563</name>
</gene>
<dbReference type="EMBL" id="AZNH01000102">
    <property type="protein sequence ID" value="KID82127.1"/>
    <property type="molecule type" value="Genomic_DNA"/>
</dbReference>
<dbReference type="HOGENOM" id="CLU_729738_0_0_1"/>
<dbReference type="Pfam" id="PF20237">
    <property type="entry name" value="DUF6594"/>
    <property type="match status" value="1"/>
</dbReference>
<evidence type="ECO:0000313" key="4">
    <source>
        <dbReference type="Proteomes" id="UP000031192"/>
    </source>
</evidence>
<accession>A0A0B4GQW0</accession>
<feature type="region of interest" description="Disordered" evidence="1">
    <location>
        <begin position="102"/>
        <end position="139"/>
    </location>
</feature>
<evidence type="ECO:0000256" key="1">
    <source>
        <dbReference type="SAM" id="MobiDB-lite"/>
    </source>
</evidence>
<evidence type="ECO:0000313" key="3">
    <source>
        <dbReference type="EMBL" id="KID82127.1"/>
    </source>
</evidence>
<organism evidence="3 4">
    <name type="scientific">Metarhizium guizhouense (strain ARSEF 977)</name>
    <dbReference type="NCBI Taxonomy" id="1276136"/>
    <lineage>
        <taxon>Eukaryota</taxon>
        <taxon>Fungi</taxon>
        <taxon>Dikarya</taxon>
        <taxon>Ascomycota</taxon>
        <taxon>Pezizomycotina</taxon>
        <taxon>Sordariomycetes</taxon>
        <taxon>Hypocreomycetidae</taxon>
        <taxon>Hypocreales</taxon>
        <taxon>Clavicipitaceae</taxon>
        <taxon>Metarhizium</taxon>
    </lineage>
</organism>
<feature type="compositionally biased region" description="Polar residues" evidence="1">
    <location>
        <begin position="122"/>
        <end position="132"/>
    </location>
</feature>
<dbReference type="Proteomes" id="UP000031192">
    <property type="component" value="Unassembled WGS sequence"/>
</dbReference>
<evidence type="ECO:0000259" key="2">
    <source>
        <dbReference type="Pfam" id="PF20237"/>
    </source>
</evidence>
<proteinExistence type="predicted"/>
<feature type="domain" description="DUF6594" evidence="2">
    <location>
        <begin position="45"/>
        <end position="102"/>
    </location>
</feature>
<comment type="caution">
    <text evidence="3">The sequence shown here is derived from an EMBL/GenBank/DDBJ whole genome shotgun (WGS) entry which is preliminary data.</text>
</comment>
<protein>
    <recommendedName>
        <fullName evidence="2">DUF6594 domain-containing protein</fullName>
    </recommendedName>
</protein>
<reference evidence="3 4" key="1">
    <citation type="journal article" date="2014" name="Proc. Natl. Acad. Sci. U.S.A.">
        <title>Trajectory and genomic determinants of fungal-pathogen speciation and host adaptation.</title>
        <authorList>
            <person name="Hu X."/>
            <person name="Xiao G."/>
            <person name="Zheng P."/>
            <person name="Shang Y."/>
            <person name="Su Y."/>
            <person name="Zhang X."/>
            <person name="Liu X."/>
            <person name="Zhan S."/>
            <person name="St Leger R.J."/>
            <person name="Wang C."/>
        </authorList>
    </citation>
    <scope>NUCLEOTIDE SEQUENCE [LARGE SCALE GENOMIC DNA]</scope>
    <source>
        <strain evidence="3 4">ARSEF 977</strain>
    </source>
</reference>
<dbReference type="AlphaFoldDB" id="A0A0B4GQW0"/>
<name>A0A0B4GQW0_METGA</name>
<sequence length="379" mass="43379">MGSKPVEGSTKLALWSRFLRFILQPLDLWVVERNKMSSQSYLNGYSRMSAFMASDPDYVANIYRRFDELNIRNLLLLESRVAALETLQIDLDKEDTKRYERNPPFKINYSSGEGQNKEPAQGQETIMGSQKVPQEPRETTWQRTASERFTLATTASSFEYFAVLGTKQPRSSSSYEGALSASPEHGIPRFALQRWDSIRDEAKNKIEAQRAFAPIMEMEDTYYRNRWELALAIQKALKEYRKRSTCLKPPRRTVEALQSYLGGARPRMRNSNNPEAVSIKGRPPQFQNNSAASHLFDDANDLYSLHPPGDDDLGTRIVTWSLGWALRSLHAEMGRGQDGGRQRRVLRRVRGRRPQSNNVFHILHGDRLSDGPSLAFMEN</sequence>
<dbReference type="PANTHER" id="PTHR34502">
    <property type="entry name" value="DUF6594 DOMAIN-CONTAINING PROTEIN-RELATED"/>
    <property type="match status" value="1"/>
</dbReference>
<dbReference type="InterPro" id="IPR046529">
    <property type="entry name" value="DUF6594"/>
</dbReference>